<gene>
    <name evidence="6" type="ORF">AB1207_00070</name>
</gene>
<sequence>MDRTGYRERASSVPGAVVWTSASTGAPTGPVLPDGCMDLLWRSDTGRLLVAGPDTGPQPTDEPGGPAAGVRWTGLRFAPGHAPAVLGVPADVLRDRRVDLADLWDAARVRRLTALVAASPTPGTVLEAVAGDGPAREESLRHAVGALAAGLPVARVAVDLDVSERTLHRRSLAAFGYSPQTLARVLRFRRALAGLRAGTAPVQVAADLGFTDQAHLTREVRRFAGTTPGAVQPGSGANRSTDPPSGSSTVA</sequence>
<dbReference type="EMBL" id="JBFNQN010000001">
    <property type="protein sequence ID" value="MEW9263133.1"/>
    <property type="molecule type" value="Genomic_DNA"/>
</dbReference>
<dbReference type="InterPro" id="IPR050204">
    <property type="entry name" value="AraC_XylS_family_regulators"/>
</dbReference>
<dbReference type="Proteomes" id="UP001555826">
    <property type="component" value="Unassembled WGS sequence"/>
</dbReference>
<comment type="caution">
    <text evidence="6">The sequence shown here is derived from an EMBL/GenBank/DDBJ whole genome shotgun (WGS) entry which is preliminary data.</text>
</comment>
<dbReference type="PANTHER" id="PTHR46796:SF15">
    <property type="entry name" value="BLL1074 PROTEIN"/>
    <property type="match status" value="1"/>
</dbReference>
<evidence type="ECO:0000256" key="1">
    <source>
        <dbReference type="ARBA" id="ARBA00023015"/>
    </source>
</evidence>
<dbReference type="Pfam" id="PF12833">
    <property type="entry name" value="HTH_18"/>
    <property type="match status" value="1"/>
</dbReference>
<feature type="compositionally biased region" description="Polar residues" evidence="4">
    <location>
        <begin position="235"/>
        <end position="251"/>
    </location>
</feature>
<feature type="region of interest" description="Disordered" evidence="4">
    <location>
        <begin position="224"/>
        <end position="251"/>
    </location>
</feature>
<protein>
    <submittedName>
        <fullName evidence="6">Helix-turn-helix transcriptional regulator</fullName>
    </submittedName>
</protein>
<name>A0ABV3P0K4_9ACTN</name>
<evidence type="ECO:0000256" key="2">
    <source>
        <dbReference type="ARBA" id="ARBA00023125"/>
    </source>
</evidence>
<dbReference type="Pfam" id="PF20240">
    <property type="entry name" value="DUF6597"/>
    <property type="match status" value="1"/>
</dbReference>
<keyword evidence="7" id="KW-1185">Reference proteome</keyword>
<feature type="region of interest" description="Disordered" evidence="4">
    <location>
        <begin position="48"/>
        <end position="68"/>
    </location>
</feature>
<reference evidence="6 7" key="1">
    <citation type="submission" date="2024-07" db="EMBL/GenBank/DDBJ databases">
        <authorList>
            <person name="Thanompreechachai J."/>
            <person name="Duangmal K."/>
        </authorList>
    </citation>
    <scope>NUCLEOTIDE SEQUENCE [LARGE SCALE GENOMIC DNA]</scope>
    <source>
        <strain evidence="6 7">KCTC 19886</strain>
    </source>
</reference>
<proteinExistence type="predicted"/>
<feature type="domain" description="HTH araC/xylS-type" evidence="5">
    <location>
        <begin position="137"/>
        <end position="234"/>
    </location>
</feature>
<keyword evidence="3" id="KW-0804">Transcription</keyword>
<keyword evidence="1" id="KW-0805">Transcription regulation</keyword>
<dbReference type="SMART" id="SM00342">
    <property type="entry name" value="HTH_ARAC"/>
    <property type="match status" value="1"/>
</dbReference>
<dbReference type="PROSITE" id="PS01124">
    <property type="entry name" value="HTH_ARAC_FAMILY_2"/>
    <property type="match status" value="1"/>
</dbReference>
<organism evidence="6 7">
    <name type="scientific">Kineococcus endophyticus</name>
    <dbReference type="NCBI Taxonomy" id="1181883"/>
    <lineage>
        <taxon>Bacteria</taxon>
        <taxon>Bacillati</taxon>
        <taxon>Actinomycetota</taxon>
        <taxon>Actinomycetes</taxon>
        <taxon>Kineosporiales</taxon>
        <taxon>Kineosporiaceae</taxon>
        <taxon>Kineococcus</taxon>
    </lineage>
</organism>
<evidence type="ECO:0000313" key="7">
    <source>
        <dbReference type="Proteomes" id="UP001555826"/>
    </source>
</evidence>
<dbReference type="Gene3D" id="1.10.10.60">
    <property type="entry name" value="Homeodomain-like"/>
    <property type="match status" value="1"/>
</dbReference>
<dbReference type="InterPro" id="IPR018060">
    <property type="entry name" value="HTH_AraC"/>
</dbReference>
<evidence type="ECO:0000256" key="4">
    <source>
        <dbReference type="SAM" id="MobiDB-lite"/>
    </source>
</evidence>
<evidence type="ECO:0000259" key="5">
    <source>
        <dbReference type="PROSITE" id="PS01124"/>
    </source>
</evidence>
<evidence type="ECO:0000256" key="3">
    <source>
        <dbReference type="ARBA" id="ARBA00023163"/>
    </source>
</evidence>
<keyword evidence="2" id="KW-0238">DNA-binding</keyword>
<dbReference type="PANTHER" id="PTHR46796">
    <property type="entry name" value="HTH-TYPE TRANSCRIPTIONAL ACTIVATOR RHAS-RELATED"/>
    <property type="match status" value="1"/>
</dbReference>
<evidence type="ECO:0000313" key="6">
    <source>
        <dbReference type="EMBL" id="MEW9263133.1"/>
    </source>
</evidence>
<accession>A0ABV3P0K4</accession>
<dbReference type="RefSeq" id="WP_367635741.1">
    <property type="nucleotide sequence ID" value="NZ_JBFNQN010000001.1"/>
</dbReference>
<dbReference type="InterPro" id="IPR046532">
    <property type="entry name" value="DUF6597"/>
</dbReference>